<dbReference type="InterPro" id="IPR008258">
    <property type="entry name" value="Transglycosylase_SLT_dom_1"/>
</dbReference>
<dbReference type="RefSeq" id="WP_168676237.1">
    <property type="nucleotide sequence ID" value="NZ_JAAXOY010000001.1"/>
</dbReference>
<reference evidence="3 4" key="1">
    <citation type="submission" date="2020-04" db="EMBL/GenBank/DDBJ databases">
        <title>MicrobeNet Type strains.</title>
        <authorList>
            <person name="Nicholson A.C."/>
        </authorList>
    </citation>
    <scope>NUCLEOTIDE SEQUENCE [LARGE SCALE GENOMIC DNA]</scope>
    <source>
        <strain evidence="3 4">ATCC BAA-787</strain>
    </source>
</reference>
<dbReference type="CDD" id="cd00254">
    <property type="entry name" value="LT-like"/>
    <property type="match status" value="1"/>
</dbReference>
<keyword evidence="4" id="KW-1185">Reference proteome</keyword>
<accession>A0ABX1JVK8</accession>
<evidence type="ECO:0000313" key="4">
    <source>
        <dbReference type="Proteomes" id="UP000777774"/>
    </source>
</evidence>
<protein>
    <submittedName>
        <fullName evidence="3">Lytic transglycosylase domain-containing protein</fullName>
    </submittedName>
</protein>
<dbReference type="Gene3D" id="1.10.530.10">
    <property type="match status" value="1"/>
</dbReference>
<comment type="caution">
    <text evidence="3">The sequence shown here is derived from an EMBL/GenBank/DDBJ whole genome shotgun (WGS) entry which is preliminary data.</text>
</comment>
<dbReference type="InterPro" id="IPR023346">
    <property type="entry name" value="Lysozyme-like_dom_sf"/>
</dbReference>
<name>A0ABX1JVK8_9CELL</name>
<dbReference type="SUPFAM" id="SSF53955">
    <property type="entry name" value="Lysozyme-like"/>
    <property type="match status" value="1"/>
</dbReference>
<feature type="domain" description="Transglycosylase SLT" evidence="2">
    <location>
        <begin position="8"/>
        <end position="123"/>
    </location>
</feature>
<organism evidence="3 4">
    <name type="scientific">Cellulomonas septica</name>
    <dbReference type="NCBI Taxonomy" id="285080"/>
    <lineage>
        <taxon>Bacteria</taxon>
        <taxon>Bacillati</taxon>
        <taxon>Actinomycetota</taxon>
        <taxon>Actinomycetes</taxon>
        <taxon>Micrococcales</taxon>
        <taxon>Cellulomonadaceae</taxon>
        <taxon>Cellulomonas</taxon>
    </lineage>
</organism>
<dbReference type="EMBL" id="JAAXOY010000001">
    <property type="protein sequence ID" value="NKY37999.1"/>
    <property type="molecule type" value="Genomic_DNA"/>
</dbReference>
<evidence type="ECO:0000259" key="2">
    <source>
        <dbReference type="Pfam" id="PF01464"/>
    </source>
</evidence>
<evidence type="ECO:0000313" key="3">
    <source>
        <dbReference type="EMBL" id="NKY37999.1"/>
    </source>
</evidence>
<feature type="compositionally biased region" description="Low complexity" evidence="1">
    <location>
        <begin position="157"/>
        <end position="175"/>
    </location>
</feature>
<gene>
    <name evidence="3" type="ORF">HGA02_00230</name>
</gene>
<dbReference type="Pfam" id="PF01464">
    <property type="entry name" value="SLT"/>
    <property type="match status" value="1"/>
</dbReference>
<dbReference type="Proteomes" id="UP000777774">
    <property type="component" value="Unassembled WGS sequence"/>
</dbReference>
<feature type="region of interest" description="Disordered" evidence="1">
    <location>
        <begin position="143"/>
        <end position="193"/>
    </location>
</feature>
<sequence>MRAGCPDLPEVWIAAVMAQESGFRPDAYADDSNGGTWGLFQLNQSIWRAHYGHPWSADLDHDGRWDVTQPEIHASVAGRYLCARLAGVRGIRTEHPDWPSASIPELDALIVAHNAGESRLRSYPAIPTVTARFISNVDERVRAWSGSDPPDSREENPSPSAAEPAATSSDPPTSDGCVPELGDGTVNVPPGTSDDVATAVSNALAYVGVKSGWDQLCDRLACRAYGYVGSGFTSAKVHWQTMVADGHAHPGDRCPPLGSFVFFETGRPFGHVSIVVRADPGRCDPEQILVTSNSAFDAATGNHGGVYLLSLGRLNSFYLRGSGYLGWSDPVCRGALLPTGTSHPAPPGR</sequence>
<proteinExistence type="predicted"/>
<evidence type="ECO:0000256" key="1">
    <source>
        <dbReference type="SAM" id="MobiDB-lite"/>
    </source>
</evidence>